<keyword evidence="6" id="KW-0443">Lipid metabolism</keyword>
<dbReference type="Proteomes" id="UP000769157">
    <property type="component" value="Unassembled WGS sequence"/>
</dbReference>
<dbReference type="GO" id="GO:0031210">
    <property type="term" value="F:phosphatidylcholine binding"/>
    <property type="evidence" value="ECO:0007669"/>
    <property type="project" value="TreeGrafter"/>
</dbReference>
<keyword evidence="15" id="KW-1185">Reference proteome</keyword>
<dbReference type="FunFam" id="3.40.50.620:FF:000147">
    <property type="entry name" value="Cholinephosphate cytidylyltransferase"/>
    <property type="match status" value="1"/>
</dbReference>
<evidence type="ECO:0000256" key="2">
    <source>
        <dbReference type="ARBA" id="ARBA00022516"/>
    </source>
</evidence>
<feature type="compositionally biased region" description="Basic and acidic residues" evidence="12">
    <location>
        <begin position="71"/>
        <end position="81"/>
    </location>
</feature>
<dbReference type="RefSeq" id="XP_046059298.1">
    <property type="nucleotide sequence ID" value="XM_046206643.1"/>
</dbReference>
<protein>
    <recommendedName>
        <fullName evidence="9">choline-phosphate cytidylyltransferase</fullName>
        <ecNumber evidence="9">2.7.7.15</ecNumber>
    </recommendedName>
    <alternativeName>
        <fullName evidence="10">CTP:phosphocholine cytidylyltransferase</fullName>
    </alternativeName>
    <alternativeName>
        <fullName evidence="11">Phosphorylcholine transferase</fullName>
    </alternativeName>
</protein>
<comment type="caution">
    <text evidence="14">The sequence shown here is derived from an EMBL/GenBank/DDBJ whole genome shotgun (WGS) entry which is preliminary data.</text>
</comment>
<evidence type="ECO:0000259" key="13">
    <source>
        <dbReference type="Pfam" id="PF01467"/>
    </source>
</evidence>
<dbReference type="PANTHER" id="PTHR10739">
    <property type="entry name" value="CYTIDYLYLTRANSFERASE"/>
    <property type="match status" value="1"/>
</dbReference>
<reference evidence="14" key="1">
    <citation type="journal article" date="2021" name="Open Biol.">
        <title>Shared evolutionary footprints suggest mitochondrial oxidative damage underlies multiple complex I losses in fungi.</title>
        <authorList>
            <person name="Schikora-Tamarit M.A."/>
            <person name="Marcet-Houben M."/>
            <person name="Nosek J."/>
            <person name="Gabaldon T."/>
        </authorList>
    </citation>
    <scope>NUCLEOTIDE SEQUENCE</scope>
    <source>
        <strain evidence="14">CBS6075</strain>
    </source>
</reference>
<accession>A0A9P8T1J6</accession>
<keyword evidence="5" id="KW-0548">Nucleotidyltransferase</keyword>
<dbReference type="Pfam" id="PF01467">
    <property type="entry name" value="CTP_transf_like"/>
    <property type="match status" value="1"/>
</dbReference>
<dbReference type="InterPro" id="IPR045049">
    <property type="entry name" value="Pcy1-like"/>
</dbReference>
<keyword evidence="2" id="KW-0444">Lipid biosynthesis</keyword>
<evidence type="ECO:0000256" key="1">
    <source>
        <dbReference type="ARBA" id="ARBA00010101"/>
    </source>
</evidence>
<evidence type="ECO:0000256" key="11">
    <source>
        <dbReference type="ARBA" id="ARBA00080967"/>
    </source>
</evidence>
<dbReference type="GeneID" id="70237421"/>
<evidence type="ECO:0000256" key="8">
    <source>
        <dbReference type="ARBA" id="ARBA00023264"/>
    </source>
</evidence>
<evidence type="ECO:0000256" key="4">
    <source>
        <dbReference type="ARBA" id="ARBA00022679"/>
    </source>
</evidence>
<feature type="domain" description="Cytidyltransferase-like" evidence="13">
    <location>
        <begin position="115"/>
        <end position="242"/>
    </location>
</feature>
<dbReference type="EC" id="2.7.7.15" evidence="9"/>
<proteinExistence type="inferred from homology"/>
<keyword evidence="4" id="KW-0808">Transferase</keyword>
<evidence type="ECO:0000256" key="10">
    <source>
        <dbReference type="ARBA" id="ARBA00076205"/>
    </source>
</evidence>
<feature type="region of interest" description="Disordered" evidence="12">
    <location>
        <begin position="39"/>
        <end position="81"/>
    </location>
</feature>
<feature type="region of interest" description="Disordered" evidence="12">
    <location>
        <begin position="358"/>
        <end position="382"/>
    </location>
</feature>
<feature type="compositionally biased region" description="Acidic residues" evidence="12">
    <location>
        <begin position="50"/>
        <end position="59"/>
    </location>
</feature>
<dbReference type="SUPFAM" id="SSF52374">
    <property type="entry name" value="Nucleotidylyl transferase"/>
    <property type="match status" value="1"/>
</dbReference>
<dbReference type="InterPro" id="IPR041723">
    <property type="entry name" value="CCT"/>
</dbReference>
<name>A0A9P8T1J6_9ASCO</name>
<sequence length="382" mass="44620">MEPKQESASPDPFNGNNVLARTLSMNSLIKTDSFTKLFKKSNKRARSEDSEQEDAEDAQEIQVVKKPKTRSTKEEEAFRKREKEYDELLSPEYRKYRPKGFKLNPPPEDRPIRIYADGVFDLFHLGHMRQLEQCKKAFPSVTLVVGIPNDVETHKRKGLTVLSDKQRYETLRHCKWVDEVIEDAPWILTIDFLRKHKIDFCAHDDLPYEAQGIDDIYKPMKQAGMFLATQRTEGISTSDIITKIIRDYDKYLMRNFARGATRKELNVSWLKKNELDLKKQINDFRSYWKKTNDSLNNASRDLYTEVREFLKNRKNENSPADSPADSFASRYNANGLESSSSRRSLIDNFKDWVGMDSHSEFESEEEDKPVVTKRGRRSKKPK</sequence>
<gene>
    <name evidence="14" type="ORF">OGAPHI_005457</name>
</gene>
<feature type="compositionally biased region" description="Basic residues" evidence="12">
    <location>
        <begin position="371"/>
        <end position="382"/>
    </location>
</feature>
<evidence type="ECO:0000256" key="3">
    <source>
        <dbReference type="ARBA" id="ARBA00022553"/>
    </source>
</evidence>
<evidence type="ECO:0000313" key="14">
    <source>
        <dbReference type="EMBL" id="KAH3662209.1"/>
    </source>
</evidence>
<organism evidence="14 15">
    <name type="scientific">Ogataea philodendri</name>
    <dbReference type="NCBI Taxonomy" id="1378263"/>
    <lineage>
        <taxon>Eukaryota</taxon>
        <taxon>Fungi</taxon>
        <taxon>Dikarya</taxon>
        <taxon>Ascomycota</taxon>
        <taxon>Saccharomycotina</taxon>
        <taxon>Pichiomycetes</taxon>
        <taxon>Pichiales</taxon>
        <taxon>Pichiaceae</taxon>
        <taxon>Ogataea</taxon>
    </lineage>
</organism>
<dbReference type="AlphaFoldDB" id="A0A9P8T1J6"/>
<dbReference type="GO" id="GO:0005635">
    <property type="term" value="C:nuclear envelope"/>
    <property type="evidence" value="ECO:0007669"/>
    <property type="project" value="TreeGrafter"/>
</dbReference>
<evidence type="ECO:0000256" key="7">
    <source>
        <dbReference type="ARBA" id="ARBA00023209"/>
    </source>
</evidence>
<dbReference type="CDD" id="cd02174">
    <property type="entry name" value="CCT"/>
    <property type="match status" value="1"/>
</dbReference>
<keyword evidence="3" id="KW-0597">Phosphoprotein</keyword>
<dbReference type="NCBIfam" id="TIGR00125">
    <property type="entry name" value="cyt_tran_rel"/>
    <property type="match status" value="1"/>
</dbReference>
<dbReference type="PANTHER" id="PTHR10739:SF13">
    <property type="entry name" value="CHOLINE-PHOSPHATE CYTIDYLYLTRANSFERASE"/>
    <property type="match status" value="1"/>
</dbReference>
<reference evidence="14" key="2">
    <citation type="submission" date="2021-01" db="EMBL/GenBank/DDBJ databases">
        <authorList>
            <person name="Schikora-Tamarit M.A."/>
        </authorList>
    </citation>
    <scope>NUCLEOTIDE SEQUENCE</scope>
    <source>
        <strain evidence="14">CBS6075</strain>
    </source>
</reference>
<keyword evidence="8" id="KW-1208">Phospholipid metabolism</keyword>
<dbReference type="InterPro" id="IPR014729">
    <property type="entry name" value="Rossmann-like_a/b/a_fold"/>
</dbReference>
<evidence type="ECO:0000256" key="5">
    <source>
        <dbReference type="ARBA" id="ARBA00022695"/>
    </source>
</evidence>
<evidence type="ECO:0000256" key="12">
    <source>
        <dbReference type="SAM" id="MobiDB-lite"/>
    </source>
</evidence>
<dbReference type="EMBL" id="JAEUBE010000378">
    <property type="protein sequence ID" value="KAH3662209.1"/>
    <property type="molecule type" value="Genomic_DNA"/>
</dbReference>
<keyword evidence="7" id="KW-0594">Phospholipid biosynthesis</keyword>
<evidence type="ECO:0000256" key="9">
    <source>
        <dbReference type="ARBA" id="ARBA00026101"/>
    </source>
</evidence>
<comment type="similarity">
    <text evidence="1">Belongs to the cytidylyltransferase family.</text>
</comment>
<dbReference type="GO" id="GO:0004105">
    <property type="term" value="F:choline-phosphate cytidylyltransferase activity"/>
    <property type="evidence" value="ECO:0007669"/>
    <property type="project" value="UniProtKB-EC"/>
</dbReference>
<dbReference type="OrthoDB" id="17102at2759"/>
<dbReference type="Gene3D" id="3.40.50.620">
    <property type="entry name" value="HUPs"/>
    <property type="match status" value="1"/>
</dbReference>
<dbReference type="InterPro" id="IPR004821">
    <property type="entry name" value="Cyt_trans-like"/>
</dbReference>
<evidence type="ECO:0000256" key="6">
    <source>
        <dbReference type="ARBA" id="ARBA00023098"/>
    </source>
</evidence>
<evidence type="ECO:0000313" key="15">
    <source>
        <dbReference type="Proteomes" id="UP000769157"/>
    </source>
</evidence>